<dbReference type="InterPro" id="IPR035909">
    <property type="entry name" value="CheB_C"/>
</dbReference>
<feature type="modified residue" description="4-aspartylphosphate" evidence="3 5">
    <location>
        <position position="51"/>
    </location>
</feature>
<dbReference type="InterPro" id="IPR011006">
    <property type="entry name" value="CheY-like_superfamily"/>
</dbReference>
<dbReference type="InterPro" id="IPR008248">
    <property type="entry name" value="CheB-like"/>
</dbReference>
<keyword evidence="3 5" id="KW-0597">Phosphoprotein</keyword>
<evidence type="ECO:0000256" key="1">
    <source>
        <dbReference type="ARBA" id="ARBA00022801"/>
    </source>
</evidence>
<name>A0A2L0EQQ8_SORCE</name>
<keyword evidence="3 4" id="KW-0145">Chemotaxis</keyword>
<dbReference type="CDD" id="cd16432">
    <property type="entry name" value="CheB_Rec"/>
    <property type="match status" value="1"/>
</dbReference>
<dbReference type="GO" id="GO:0050568">
    <property type="term" value="F:protein-glutamine glutaminase activity"/>
    <property type="evidence" value="ECO:0007669"/>
    <property type="project" value="UniProtKB-UniRule"/>
</dbReference>
<dbReference type="InterPro" id="IPR000673">
    <property type="entry name" value="Sig_transdc_resp-reg_Me-estase"/>
</dbReference>
<dbReference type="CDD" id="cd17541">
    <property type="entry name" value="REC_CheB-like"/>
    <property type="match status" value="1"/>
</dbReference>
<evidence type="ECO:0000259" key="7">
    <source>
        <dbReference type="PROSITE" id="PS50122"/>
    </source>
</evidence>
<dbReference type="PROSITE" id="PS50110">
    <property type="entry name" value="RESPONSE_REGULATORY"/>
    <property type="match status" value="1"/>
</dbReference>
<dbReference type="Proteomes" id="UP000238348">
    <property type="component" value="Chromosome"/>
</dbReference>
<sequence>MLVVDDSAFVRKVLRQVLSASPGIEVVDIALDGLDALEKIARLQPDVITLDLMMPNLDGLGVLGALQREGAPRVIVVSNAEADSELGVKALLGGAFDLVEKPTALATDRLFGLADELVRKVIAAGAVAAAARVPGEAPRPAPPAPLGARAASGRTRLVVVGTSTGGPQALTRLLTVVPRDFPVPIVAALHIPSGYTESLARRLDEASAISVAEASDDLELRPGLAVIARGGTHLVVRRRLERTSVHFAQASATHAYCPSVDLLFTSAAAELGSSVLAVVLTGMGDDGLVGARAIHKAGGRVLVESESSCVVYGMPRRVLEAGLAAAEAPIDQMASLLLTHL</sequence>
<dbReference type="PIRSF" id="PIRSF000876">
    <property type="entry name" value="RR_chemtxs_CheB"/>
    <property type="match status" value="1"/>
</dbReference>
<evidence type="ECO:0000256" key="3">
    <source>
        <dbReference type="HAMAP-Rule" id="MF_00099"/>
    </source>
</evidence>
<dbReference type="PANTHER" id="PTHR42872:SF3">
    <property type="entry name" value="PROTEIN-GLUTAMATE METHYLESTERASE_PROTEIN-GLUTAMINE GLUTAMINASE 1"/>
    <property type="match status" value="1"/>
</dbReference>
<comment type="domain">
    <text evidence="3">Contains a C-terminal catalytic domain, and an N-terminal region which modulates catalytic activity.</text>
</comment>
<dbReference type="PROSITE" id="PS50122">
    <property type="entry name" value="CHEB"/>
    <property type="match status" value="1"/>
</dbReference>
<dbReference type="SUPFAM" id="SSF52738">
    <property type="entry name" value="Methylesterase CheB, C-terminal domain"/>
    <property type="match status" value="1"/>
</dbReference>
<gene>
    <name evidence="8" type="primary">cheY</name>
    <name evidence="3" type="synonym">cheB</name>
    <name evidence="8" type="ORF">SOCE26_030470</name>
</gene>
<dbReference type="Gene3D" id="3.40.50.180">
    <property type="entry name" value="Methylesterase CheB, C-terminal domain"/>
    <property type="match status" value="1"/>
</dbReference>
<protein>
    <recommendedName>
        <fullName evidence="3">Protein-glutamate methylesterase/protein-glutamine glutaminase</fullName>
        <ecNumber evidence="3">3.1.1.61</ecNumber>
        <ecNumber evidence="3">3.5.1.44</ecNumber>
    </recommendedName>
</protein>
<dbReference type="PANTHER" id="PTHR42872">
    <property type="entry name" value="PROTEIN-GLUTAMATE METHYLESTERASE/PROTEIN-GLUTAMINE GLUTAMINASE"/>
    <property type="match status" value="1"/>
</dbReference>
<organism evidence="8 9">
    <name type="scientific">Sorangium cellulosum</name>
    <name type="common">Polyangium cellulosum</name>
    <dbReference type="NCBI Taxonomy" id="56"/>
    <lineage>
        <taxon>Bacteria</taxon>
        <taxon>Pseudomonadati</taxon>
        <taxon>Myxococcota</taxon>
        <taxon>Polyangia</taxon>
        <taxon>Polyangiales</taxon>
        <taxon>Polyangiaceae</taxon>
        <taxon>Sorangium</taxon>
    </lineage>
</organism>
<dbReference type="GO" id="GO:0000156">
    <property type="term" value="F:phosphorelay response regulator activity"/>
    <property type="evidence" value="ECO:0007669"/>
    <property type="project" value="InterPro"/>
</dbReference>
<dbReference type="GO" id="GO:0006935">
    <property type="term" value="P:chemotaxis"/>
    <property type="evidence" value="ECO:0007669"/>
    <property type="project" value="UniProtKB-UniRule"/>
</dbReference>
<comment type="catalytic activity">
    <reaction evidence="3">
        <text>L-glutaminyl-[protein] + H2O = L-glutamyl-[protein] + NH4(+)</text>
        <dbReference type="Rhea" id="RHEA:16441"/>
        <dbReference type="Rhea" id="RHEA-COMP:10207"/>
        <dbReference type="Rhea" id="RHEA-COMP:10208"/>
        <dbReference type="ChEBI" id="CHEBI:15377"/>
        <dbReference type="ChEBI" id="CHEBI:28938"/>
        <dbReference type="ChEBI" id="CHEBI:29973"/>
        <dbReference type="ChEBI" id="CHEBI:30011"/>
        <dbReference type="EC" id="3.5.1.44"/>
    </reaction>
</comment>
<dbReference type="GO" id="GO:0005737">
    <property type="term" value="C:cytoplasm"/>
    <property type="evidence" value="ECO:0007669"/>
    <property type="project" value="UniProtKB-SubCell"/>
</dbReference>
<comment type="similarity">
    <text evidence="3">Belongs to the CheB family.</text>
</comment>
<comment type="catalytic activity">
    <reaction evidence="2 3">
        <text>[protein]-L-glutamate 5-O-methyl ester + H2O = L-glutamyl-[protein] + methanol + H(+)</text>
        <dbReference type="Rhea" id="RHEA:23236"/>
        <dbReference type="Rhea" id="RHEA-COMP:10208"/>
        <dbReference type="Rhea" id="RHEA-COMP:10311"/>
        <dbReference type="ChEBI" id="CHEBI:15377"/>
        <dbReference type="ChEBI" id="CHEBI:15378"/>
        <dbReference type="ChEBI" id="CHEBI:17790"/>
        <dbReference type="ChEBI" id="CHEBI:29973"/>
        <dbReference type="ChEBI" id="CHEBI:82795"/>
        <dbReference type="EC" id="3.1.1.61"/>
    </reaction>
</comment>
<accession>A0A2L0EQQ8</accession>
<dbReference type="EC" id="3.1.1.61" evidence="3"/>
<proteinExistence type="inferred from homology"/>
<comment type="subcellular location">
    <subcellularLocation>
        <location evidence="3">Cytoplasm</location>
    </subcellularLocation>
</comment>
<evidence type="ECO:0000256" key="4">
    <source>
        <dbReference type="PROSITE-ProRule" id="PRU00050"/>
    </source>
</evidence>
<feature type="domain" description="CheB-type methylesterase" evidence="7">
    <location>
        <begin position="145"/>
        <end position="341"/>
    </location>
</feature>
<feature type="active site" evidence="3 4">
    <location>
        <position position="286"/>
    </location>
</feature>
<evidence type="ECO:0000256" key="5">
    <source>
        <dbReference type="PROSITE-ProRule" id="PRU00169"/>
    </source>
</evidence>
<reference evidence="8 9" key="1">
    <citation type="submission" date="2015-09" db="EMBL/GenBank/DDBJ databases">
        <title>Sorangium comparison.</title>
        <authorList>
            <person name="Zaburannyi N."/>
            <person name="Bunk B."/>
            <person name="Overmann J."/>
            <person name="Mueller R."/>
        </authorList>
    </citation>
    <scope>NUCLEOTIDE SEQUENCE [LARGE SCALE GENOMIC DNA]</scope>
    <source>
        <strain evidence="8 9">So ce26</strain>
    </source>
</reference>
<dbReference type="NCBIfam" id="NF001965">
    <property type="entry name" value="PRK00742.1"/>
    <property type="match status" value="1"/>
</dbReference>
<comment type="function">
    <text evidence="3">Involved in chemotaxis. Part of a chemotaxis signal transduction system that modulates chemotaxis in response to various stimuli. Catalyzes the demethylation of specific methylglutamate residues introduced into the chemoreceptors (methyl-accepting chemotaxis proteins or MCP) by CheR. Also mediates the irreversible deamidation of specific glutamine residues to glutamic acid.</text>
</comment>
<feature type="active site" evidence="3 4">
    <location>
        <position position="190"/>
    </location>
</feature>
<evidence type="ECO:0000313" key="9">
    <source>
        <dbReference type="Proteomes" id="UP000238348"/>
    </source>
</evidence>
<feature type="active site" evidence="3 4">
    <location>
        <position position="163"/>
    </location>
</feature>
<dbReference type="Gene3D" id="3.40.50.2300">
    <property type="match status" value="1"/>
</dbReference>
<dbReference type="GO" id="GO:0008984">
    <property type="term" value="F:protein-glutamate methylesterase activity"/>
    <property type="evidence" value="ECO:0007669"/>
    <property type="project" value="UniProtKB-UniRule"/>
</dbReference>
<dbReference type="SMART" id="SM00448">
    <property type="entry name" value="REC"/>
    <property type="match status" value="1"/>
</dbReference>
<dbReference type="InterPro" id="IPR001789">
    <property type="entry name" value="Sig_transdc_resp-reg_receiver"/>
</dbReference>
<evidence type="ECO:0000256" key="2">
    <source>
        <dbReference type="ARBA" id="ARBA00048267"/>
    </source>
</evidence>
<keyword evidence="1 3" id="KW-0378">Hydrolase</keyword>
<dbReference type="HAMAP" id="MF_00099">
    <property type="entry name" value="CheB_chemtxs"/>
    <property type="match status" value="1"/>
</dbReference>
<evidence type="ECO:0000259" key="6">
    <source>
        <dbReference type="PROSITE" id="PS50110"/>
    </source>
</evidence>
<dbReference type="Pfam" id="PF00072">
    <property type="entry name" value="Response_reg"/>
    <property type="match status" value="1"/>
</dbReference>
<dbReference type="EC" id="3.5.1.44" evidence="3"/>
<keyword evidence="3" id="KW-0963">Cytoplasm</keyword>
<dbReference type="SUPFAM" id="SSF52172">
    <property type="entry name" value="CheY-like"/>
    <property type="match status" value="1"/>
</dbReference>
<evidence type="ECO:0000313" key="8">
    <source>
        <dbReference type="EMBL" id="AUX41626.1"/>
    </source>
</evidence>
<dbReference type="EMBL" id="CP012673">
    <property type="protein sequence ID" value="AUX41626.1"/>
    <property type="molecule type" value="Genomic_DNA"/>
</dbReference>
<comment type="PTM">
    <text evidence="3">Phosphorylated by CheA. Phosphorylation of the N-terminal regulatory domain activates the methylesterase activity.</text>
</comment>
<dbReference type="Pfam" id="PF01339">
    <property type="entry name" value="CheB_methylest"/>
    <property type="match status" value="1"/>
</dbReference>
<dbReference type="AlphaFoldDB" id="A0A2L0EQQ8"/>
<feature type="domain" description="Response regulatory" evidence="6">
    <location>
        <begin position="1"/>
        <end position="116"/>
    </location>
</feature>